<dbReference type="GO" id="GO:0005840">
    <property type="term" value="C:ribosome"/>
    <property type="evidence" value="ECO:0007669"/>
    <property type="project" value="UniProtKB-KW"/>
</dbReference>
<organism evidence="6 7">
    <name type="scientific">Acidiluteibacter ferrifornacis</name>
    <dbReference type="NCBI Taxonomy" id="2692424"/>
    <lineage>
        <taxon>Bacteria</taxon>
        <taxon>Pseudomonadati</taxon>
        <taxon>Bacteroidota</taxon>
        <taxon>Flavobacteriia</taxon>
        <taxon>Flavobacteriales</taxon>
        <taxon>Cryomorphaceae</taxon>
        <taxon>Acidiluteibacter</taxon>
    </lineage>
</organism>
<dbReference type="GO" id="GO:0003735">
    <property type="term" value="F:structural constituent of ribosome"/>
    <property type="evidence" value="ECO:0007669"/>
    <property type="project" value="InterPro"/>
</dbReference>
<protein>
    <recommendedName>
        <fullName evidence="4 5">Large ribosomal subunit protein uL29</fullName>
    </recommendedName>
</protein>
<evidence type="ECO:0000313" key="6">
    <source>
        <dbReference type="EMBL" id="NBG65841.1"/>
    </source>
</evidence>
<dbReference type="Proteomes" id="UP000470771">
    <property type="component" value="Unassembled WGS sequence"/>
</dbReference>
<dbReference type="InterPro" id="IPR001854">
    <property type="entry name" value="Ribosomal_uL29"/>
</dbReference>
<dbReference type="InterPro" id="IPR036049">
    <property type="entry name" value="Ribosomal_uL29_sf"/>
</dbReference>
<keyword evidence="7" id="KW-1185">Reference proteome</keyword>
<dbReference type="GO" id="GO:1990904">
    <property type="term" value="C:ribonucleoprotein complex"/>
    <property type="evidence" value="ECO:0007669"/>
    <property type="project" value="UniProtKB-KW"/>
</dbReference>
<keyword evidence="2 5" id="KW-0689">Ribosomal protein</keyword>
<name>A0A6N9NK40_9FLAO</name>
<keyword evidence="3 5" id="KW-0687">Ribonucleoprotein</keyword>
<dbReference type="HAMAP" id="MF_00374">
    <property type="entry name" value="Ribosomal_uL29"/>
    <property type="match status" value="1"/>
</dbReference>
<accession>A0A6N9NK40</accession>
<dbReference type="CDD" id="cd00427">
    <property type="entry name" value="Ribosomal_L29_HIP"/>
    <property type="match status" value="1"/>
</dbReference>
<dbReference type="AlphaFoldDB" id="A0A6N9NK40"/>
<evidence type="ECO:0000256" key="1">
    <source>
        <dbReference type="ARBA" id="ARBA00009254"/>
    </source>
</evidence>
<proteinExistence type="inferred from homology"/>
<dbReference type="SUPFAM" id="SSF46561">
    <property type="entry name" value="Ribosomal protein L29 (L29p)"/>
    <property type="match status" value="1"/>
</dbReference>
<dbReference type="NCBIfam" id="TIGR00012">
    <property type="entry name" value="L29"/>
    <property type="match status" value="1"/>
</dbReference>
<comment type="similarity">
    <text evidence="1 5">Belongs to the universal ribosomal protein uL29 family.</text>
</comment>
<comment type="caution">
    <text evidence="6">The sequence shown here is derived from an EMBL/GenBank/DDBJ whole genome shotgun (WGS) entry which is preliminary data.</text>
</comment>
<dbReference type="Pfam" id="PF00831">
    <property type="entry name" value="Ribosomal_L29"/>
    <property type="match status" value="1"/>
</dbReference>
<gene>
    <name evidence="5 6" type="primary">rpmC</name>
    <name evidence="6" type="ORF">GQN54_06900</name>
</gene>
<sequence>MKQADIKNLSTDDLQEQLAENVTLIEKLKMSHAVSPLENPKQITVARKTIARLKTEIRKRELQVAK</sequence>
<evidence type="ECO:0000256" key="2">
    <source>
        <dbReference type="ARBA" id="ARBA00022980"/>
    </source>
</evidence>
<dbReference type="Gene3D" id="1.10.287.310">
    <property type="match status" value="1"/>
</dbReference>
<reference evidence="6 7" key="1">
    <citation type="submission" date="2019-12" db="EMBL/GenBank/DDBJ databases">
        <authorList>
            <person name="Zhao J."/>
        </authorList>
    </citation>
    <scope>NUCLEOTIDE SEQUENCE [LARGE SCALE GENOMIC DNA]</scope>
    <source>
        <strain evidence="6 7">S-15</strain>
    </source>
</reference>
<evidence type="ECO:0000256" key="3">
    <source>
        <dbReference type="ARBA" id="ARBA00023274"/>
    </source>
</evidence>
<dbReference type="EMBL" id="WWNE01000006">
    <property type="protein sequence ID" value="NBG65841.1"/>
    <property type="molecule type" value="Genomic_DNA"/>
</dbReference>
<evidence type="ECO:0000313" key="7">
    <source>
        <dbReference type="Proteomes" id="UP000470771"/>
    </source>
</evidence>
<evidence type="ECO:0000256" key="5">
    <source>
        <dbReference type="HAMAP-Rule" id="MF_00374"/>
    </source>
</evidence>
<dbReference type="GO" id="GO:0006412">
    <property type="term" value="P:translation"/>
    <property type="evidence" value="ECO:0007669"/>
    <property type="project" value="UniProtKB-UniRule"/>
</dbReference>
<dbReference type="RefSeq" id="WP_160632801.1">
    <property type="nucleotide sequence ID" value="NZ_WWNE01000006.1"/>
</dbReference>
<evidence type="ECO:0000256" key="4">
    <source>
        <dbReference type="ARBA" id="ARBA00035204"/>
    </source>
</evidence>